<evidence type="ECO:0000256" key="2">
    <source>
        <dbReference type="ARBA" id="ARBA00004922"/>
    </source>
</evidence>
<evidence type="ECO:0000256" key="9">
    <source>
        <dbReference type="ARBA" id="ARBA00022824"/>
    </source>
</evidence>
<dbReference type="Pfam" id="PF04922">
    <property type="entry name" value="DIE2_ALG10"/>
    <property type="match status" value="1"/>
</dbReference>
<evidence type="ECO:0000256" key="3">
    <source>
        <dbReference type="ARBA" id="ARBA00010600"/>
    </source>
</evidence>
<dbReference type="PANTHER" id="PTHR12989">
    <property type="entry name" value="ALPHA-1,2-GLUCOSYLTRANSFERASE ALG10"/>
    <property type="match status" value="1"/>
</dbReference>
<keyword evidence="8 14" id="KW-0812">Transmembrane</keyword>
<feature type="transmembrane region" description="Helical" evidence="14">
    <location>
        <begin position="248"/>
        <end position="273"/>
    </location>
</feature>
<protein>
    <recommendedName>
        <fullName evidence="5 14">Dol-P-Glc:Glc(2)Man(9)GlcNAc(2)-PP-Dol alpha-1,2-glucosyltransferase</fullName>
        <ecNumber evidence="4 14">2.4.1.256</ecNumber>
    </recommendedName>
</protein>
<evidence type="ECO:0000256" key="13">
    <source>
        <dbReference type="ARBA" id="ARBA00048064"/>
    </source>
</evidence>
<dbReference type="PANTHER" id="PTHR12989:SF10">
    <property type="entry name" value="DOL-P-GLC:GLC(2)MAN(9)GLCNAC(2)-PP-DOL ALPHA-1,2-GLUCOSYLTRANSFERASE-RELATED"/>
    <property type="match status" value="1"/>
</dbReference>
<reference evidence="15" key="1">
    <citation type="submission" date="2020-11" db="EMBL/GenBank/DDBJ databases">
        <authorList>
            <person name="Tran Van P."/>
        </authorList>
    </citation>
    <scope>NUCLEOTIDE SEQUENCE</scope>
</reference>
<comment type="caution">
    <text evidence="14">Lacks conserved residue(s) required for the propagation of feature annotation.</text>
</comment>
<feature type="transmembrane region" description="Helical" evidence="14">
    <location>
        <begin position="390"/>
        <end position="410"/>
    </location>
</feature>
<evidence type="ECO:0000313" key="16">
    <source>
        <dbReference type="Proteomes" id="UP000677054"/>
    </source>
</evidence>
<evidence type="ECO:0000256" key="10">
    <source>
        <dbReference type="ARBA" id="ARBA00022989"/>
    </source>
</evidence>
<feature type="transmembrane region" description="Helical" evidence="14">
    <location>
        <begin position="138"/>
        <end position="162"/>
    </location>
</feature>
<feature type="transmembrane region" description="Helical" evidence="14">
    <location>
        <begin position="324"/>
        <end position="346"/>
    </location>
</feature>
<feature type="transmembrane region" description="Helical" evidence="14">
    <location>
        <begin position="67"/>
        <end position="84"/>
    </location>
</feature>
<feature type="transmembrane region" description="Helical" evidence="14">
    <location>
        <begin position="293"/>
        <end position="312"/>
    </location>
</feature>
<dbReference type="Proteomes" id="UP000677054">
    <property type="component" value="Unassembled WGS sequence"/>
</dbReference>
<dbReference type="PIRSF" id="PIRSF028810">
    <property type="entry name" value="Alpha1_2_glucosyltferase_Alg10"/>
    <property type="match status" value="1"/>
</dbReference>
<dbReference type="InterPro" id="IPR016900">
    <property type="entry name" value="Alg10"/>
</dbReference>
<keyword evidence="7" id="KW-0808">Transferase</keyword>
<keyword evidence="6 14" id="KW-0328">Glycosyltransferase</keyword>
<dbReference type="OrthoDB" id="4769at2759"/>
<name>A0A7R9A498_9CRUS</name>
<evidence type="ECO:0000256" key="12">
    <source>
        <dbReference type="ARBA" id="ARBA00044727"/>
    </source>
</evidence>
<proteinExistence type="inferred from homology"/>
<comment type="pathway">
    <text evidence="2">Protein modification; protein glycosylation.</text>
</comment>
<comment type="function">
    <text evidence="12">Dol-P-Glc:Glc(2)Man(9)GlcNAc(2)-PP-Dol alpha-1,2-glucosyltransferase that operates in the biosynthetic pathway of dolichol-linked oligosaccharides, the glycan precursors employed in protein asparagine (N)-glycosylation. The assembly of dolichol-linked oligosaccharides begins on the cytosolic side of the endoplasmic reticulum membrane and finishes in its lumen. The sequential addition of sugars to dolichol pyrophosphate produces dolichol-linked oligosaccharides containing fourteen sugars, including two GlcNAcs, nine mannoses and three glucoses. Once assembled, the oligosaccharide is transferred from the lipid to nascent proteins by oligosaccharyltransferases. In the lumen of the endoplasmic reticulum, adds the third and last glucose residue from dolichyl phosphate glucose (Dol-P-Glc) onto the lipid-linked oligosaccharide intermediate Glc(2)Man(9)GlcNAc(2)-PP-Dol to produce Glc(3)Man(9)GlcNAc(2)-PP-Dol.</text>
</comment>
<feature type="transmembrane region" description="Helical" evidence="14">
    <location>
        <begin position="96"/>
        <end position="118"/>
    </location>
</feature>
<comment type="similarity">
    <text evidence="3 14">Belongs to the ALG10 glucosyltransferase family.</text>
</comment>
<evidence type="ECO:0000256" key="6">
    <source>
        <dbReference type="ARBA" id="ARBA00022676"/>
    </source>
</evidence>
<evidence type="ECO:0000256" key="5">
    <source>
        <dbReference type="ARBA" id="ARBA00018512"/>
    </source>
</evidence>
<dbReference type="AlphaFoldDB" id="A0A7R9A498"/>
<evidence type="ECO:0000256" key="7">
    <source>
        <dbReference type="ARBA" id="ARBA00022679"/>
    </source>
</evidence>
<feature type="transmembrane region" description="Helical" evidence="14">
    <location>
        <begin position="430"/>
        <end position="453"/>
    </location>
</feature>
<dbReference type="GO" id="GO:0106073">
    <property type="term" value="F:dolichyl pyrophosphate Glc2Man9GlcNAc2 alpha-1,2-glucosyltransferase activity"/>
    <property type="evidence" value="ECO:0007669"/>
    <property type="project" value="UniProtKB-UniRule"/>
</dbReference>
<feature type="transmembrane region" description="Helical" evidence="14">
    <location>
        <begin position="366"/>
        <end position="385"/>
    </location>
</feature>
<sequence length="470" mass="55241">MDAHNLPRGMKFLAGLIIYFAVLIGLFEFLYGINPHLFIDEKFHVLQAQRYCNGSFFEWDPKITTPPGLYLIAVGVLNPLGWILDKNLCTLHSFRLLNVFALVIHVYLFKVILDIQIPQAKSRNAISAFSLGLFPIQFTFSFFFYSDAFSTLLILLSFTFYLKNWHIPAAVFGGCSVFLRQTNILWIFLMGFNTLANNLLKVLYPKPPSKDIICSASILKDFMRRLWMRMWVSSKKTTQKKSTPLSHVLLKIFLDLCGYVLIGISFLIFLYYNGGIVLGDKSAHAPVLHIPQWLYQTFIIAFFLTPFVITNFKSILMYMKERLHFFIALLILAVLALKFNSHVHPYLLADNRHLSFYLWRRIFEPWNIFLAPLYVFFVFALHFLICHESFFFQITFYACSILTVVPQKLFEFRYFVLPFYFLRLHLRRGSWITVLLELLGFLVVDMLWLFLYVTKSFDWADETYPQRIIW</sequence>
<dbReference type="GO" id="GO:0005789">
    <property type="term" value="C:endoplasmic reticulum membrane"/>
    <property type="evidence" value="ECO:0007669"/>
    <property type="project" value="UniProtKB-SubCell"/>
</dbReference>
<feature type="transmembrane region" description="Helical" evidence="14">
    <location>
        <begin position="12"/>
        <end position="33"/>
    </location>
</feature>
<dbReference type="EC" id="2.4.1.256" evidence="4 14"/>
<dbReference type="EMBL" id="CAJPEV010000924">
    <property type="protein sequence ID" value="CAG0889533.1"/>
    <property type="molecule type" value="Genomic_DNA"/>
</dbReference>
<evidence type="ECO:0000256" key="8">
    <source>
        <dbReference type="ARBA" id="ARBA00022692"/>
    </source>
</evidence>
<dbReference type="GO" id="GO:0006488">
    <property type="term" value="P:dolichol-linked oligosaccharide biosynthetic process"/>
    <property type="evidence" value="ECO:0007669"/>
    <property type="project" value="UniProtKB-UniRule"/>
</dbReference>
<keyword evidence="10 14" id="KW-1133">Transmembrane helix</keyword>
<evidence type="ECO:0000256" key="4">
    <source>
        <dbReference type="ARBA" id="ARBA00011967"/>
    </source>
</evidence>
<gene>
    <name evidence="15" type="ORF">DSTB1V02_LOCUS5552</name>
</gene>
<evidence type="ECO:0000256" key="1">
    <source>
        <dbReference type="ARBA" id="ARBA00004477"/>
    </source>
</evidence>
<organism evidence="15">
    <name type="scientific">Darwinula stevensoni</name>
    <dbReference type="NCBI Taxonomy" id="69355"/>
    <lineage>
        <taxon>Eukaryota</taxon>
        <taxon>Metazoa</taxon>
        <taxon>Ecdysozoa</taxon>
        <taxon>Arthropoda</taxon>
        <taxon>Crustacea</taxon>
        <taxon>Oligostraca</taxon>
        <taxon>Ostracoda</taxon>
        <taxon>Podocopa</taxon>
        <taxon>Podocopida</taxon>
        <taxon>Darwinulocopina</taxon>
        <taxon>Darwinuloidea</taxon>
        <taxon>Darwinulidae</taxon>
        <taxon>Darwinula</taxon>
    </lineage>
</organism>
<comment type="subcellular location">
    <subcellularLocation>
        <location evidence="1">Endoplasmic reticulum membrane</location>
        <topology evidence="1">Multi-pass membrane protein</topology>
    </subcellularLocation>
</comment>
<evidence type="ECO:0000256" key="14">
    <source>
        <dbReference type="PIRNR" id="PIRNR028810"/>
    </source>
</evidence>
<evidence type="ECO:0000256" key="11">
    <source>
        <dbReference type="ARBA" id="ARBA00023136"/>
    </source>
</evidence>
<keyword evidence="9" id="KW-0256">Endoplasmic reticulum</keyword>
<evidence type="ECO:0000313" key="15">
    <source>
        <dbReference type="EMBL" id="CAD7245684.1"/>
    </source>
</evidence>
<comment type="catalytic activity">
    <reaction evidence="13">
        <text>an alpha-D-Glc-(1-&gt;3)-alpha-D-Glc-(1-&gt;3)-alpha-D-Man-(1-&gt;2)-alpha-D-Man-(1-&gt;2)-alpha-D-Man-(1-&gt;3)-[alpha-D-Man-(1-&gt;2)-alpha-D-Man-(1-&gt;3)-[alpha-D-Man-(1-&gt;2)-alpha-D-Man-(1-&gt;6)]-alpha-D-Man-(1-&gt;6)]-beta-D-Man-(1-&gt;4)-beta-D-GlcNAc-(1-&gt;4)-alpha-D-GlcNAc-diphospho-di-trans,poly-cis-dolichol + a di-trans,poly-cis-dolichyl beta-D-glucosyl phosphate = a alpha-D-Glc-(1-&gt;2)-alpha-D-Glc-(1-&gt;3)-alpha-D-Glc-(1-&gt;3)-alpha-D-Man-(1-&gt;2)-alpha-D-Man-(1-&gt;2)-alpha-D-Man-(1-&gt;3)-[alpha-D-Man-(1-&gt;2)-alpha-D-Man-(1-&gt;3)-[alpha-D-Man-(1-&gt;2)-alpha-D-Man-(1-&gt;6)]-alpha-D-Man-(1-&gt;6)]-beta-D-Man-(1-&gt;4)-beta-D-GlcNAc-(1-&gt;4)-alpha-D-GlcNAc-diphospho-di-trans,poly-cis-dolichol + a di-trans,poly-cis-dolichyl phosphate + H(+)</text>
        <dbReference type="Rhea" id="RHEA:29543"/>
        <dbReference type="Rhea" id="RHEA-COMP:19498"/>
        <dbReference type="Rhea" id="RHEA-COMP:19502"/>
        <dbReference type="Rhea" id="RHEA-COMP:19512"/>
        <dbReference type="Rhea" id="RHEA-COMP:19522"/>
        <dbReference type="ChEBI" id="CHEBI:15378"/>
        <dbReference type="ChEBI" id="CHEBI:57525"/>
        <dbReference type="ChEBI" id="CHEBI:57683"/>
        <dbReference type="ChEBI" id="CHEBI:132522"/>
        <dbReference type="ChEBI" id="CHEBI:132523"/>
        <dbReference type="EC" id="2.4.1.256"/>
    </reaction>
    <physiologicalReaction direction="left-to-right" evidence="13">
        <dbReference type="Rhea" id="RHEA:29544"/>
    </physiologicalReaction>
</comment>
<keyword evidence="11 14" id="KW-0472">Membrane</keyword>
<accession>A0A7R9A498</accession>
<dbReference type="EMBL" id="LR900441">
    <property type="protein sequence ID" value="CAD7245684.1"/>
    <property type="molecule type" value="Genomic_DNA"/>
</dbReference>
<keyword evidence="16" id="KW-1185">Reference proteome</keyword>